<dbReference type="InterPro" id="IPR016177">
    <property type="entry name" value="DNA-bd_dom_sf"/>
</dbReference>
<dbReference type="InterPro" id="IPR044808">
    <property type="entry name" value="ERF_plant"/>
</dbReference>
<name>A0AAP0DQ37_9ASTR</name>
<keyword evidence="9" id="KW-1185">Reference proteome</keyword>
<accession>A0AAP0DQ37</accession>
<evidence type="ECO:0000256" key="6">
    <source>
        <dbReference type="ARBA" id="ARBA00023242"/>
    </source>
</evidence>
<dbReference type="PRINTS" id="PR00367">
    <property type="entry name" value="ETHRSPELEMNT"/>
</dbReference>
<dbReference type="AlphaFoldDB" id="A0AAP0DQ37"/>
<dbReference type="GO" id="GO:0006952">
    <property type="term" value="P:defense response"/>
    <property type="evidence" value="ECO:0007669"/>
    <property type="project" value="UniProtKB-KW"/>
</dbReference>
<keyword evidence="4" id="KW-0238">DNA-binding</keyword>
<dbReference type="Proteomes" id="UP001408789">
    <property type="component" value="Unassembled WGS sequence"/>
</dbReference>
<protein>
    <recommendedName>
        <fullName evidence="7">AP2/ERF domain-containing protein</fullName>
    </recommendedName>
</protein>
<organism evidence="8 9">
    <name type="scientific">Deinandra increscens subsp. villosa</name>
    <dbReference type="NCBI Taxonomy" id="3103831"/>
    <lineage>
        <taxon>Eukaryota</taxon>
        <taxon>Viridiplantae</taxon>
        <taxon>Streptophyta</taxon>
        <taxon>Embryophyta</taxon>
        <taxon>Tracheophyta</taxon>
        <taxon>Spermatophyta</taxon>
        <taxon>Magnoliopsida</taxon>
        <taxon>eudicotyledons</taxon>
        <taxon>Gunneridae</taxon>
        <taxon>Pentapetalae</taxon>
        <taxon>asterids</taxon>
        <taxon>campanulids</taxon>
        <taxon>Asterales</taxon>
        <taxon>Asteraceae</taxon>
        <taxon>Asteroideae</taxon>
        <taxon>Heliantheae alliance</taxon>
        <taxon>Madieae</taxon>
        <taxon>Madiinae</taxon>
        <taxon>Deinandra</taxon>
    </lineage>
</organism>
<reference evidence="8 9" key="1">
    <citation type="submission" date="2024-04" db="EMBL/GenBank/DDBJ databases">
        <title>The reference genome of an endangered Asteraceae, Deinandra increscens subsp. villosa, native to the Central Coast of California.</title>
        <authorList>
            <person name="Guilliams M."/>
            <person name="Hasenstab-Lehman K."/>
            <person name="Meyer R."/>
            <person name="Mcevoy S."/>
        </authorList>
    </citation>
    <scope>NUCLEOTIDE SEQUENCE [LARGE SCALE GENOMIC DNA]</scope>
    <source>
        <tissue evidence="8">Leaf</tissue>
    </source>
</reference>
<keyword evidence="6" id="KW-0539">Nucleus</keyword>
<dbReference type="CDD" id="cd00018">
    <property type="entry name" value="AP2"/>
    <property type="match status" value="1"/>
</dbReference>
<evidence type="ECO:0000256" key="5">
    <source>
        <dbReference type="ARBA" id="ARBA00023163"/>
    </source>
</evidence>
<dbReference type="InterPro" id="IPR036955">
    <property type="entry name" value="AP2/ERF_dom_sf"/>
</dbReference>
<dbReference type="InterPro" id="IPR001471">
    <property type="entry name" value="AP2/ERF_dom"/>
</dbReference>
<dbReference type="PANTHER" id="PTHR31190:SF314">
    <property type="entry name" value="ETHYLENE-RESPONSIVE TRANSCRIPTION FACTOR ERF094"/>
    <property type="match status" value="1"/>
</dbReference>
<sequence>MDHPSYIPYSHHPEFSPETYFSSPDYSPTDYSDHHFLPFNENDSEDMLLFGVISDSSTGETTTVSVSPVEEEQMIMKDQDDQKESSYRGVRRRPWGKYAAEIRDATRNGVRVWLGTFETAEAAALAYDQAAFAMRGSGATLNFTEEVAYESLKEMGYVYEEGSSPVLTLKRMYSLKRRRVMPEKKKKRKEVGQVSLKDDDQNVVVLEDLGSDYLERLLGFDDTCGSSKSW</sequence>
<feature type="domain" description="AP2/ERF" evidence="7">
    <location>
        <begin position="86"/>
        <end position="144"/>
    </location>
</feature>
<evidence type="ECO:0000256" key="4">
    <source>
        <dbReference type="ARBA" id="ARBA00023125"/>
    </source>
</evidence>
<dbReference type="GO" id="GO:0009873">
    <property type="term" value="P:ethylene-activated signaling pathway"/>
    <property type="evidence" value="ECO:0007669"/>
    <property type="project" value="InterPro"/>
</dbReference>
<evidence type="ECO:0000256" key="2">
    <source>
        <dbReference type="ARBA" id="ARBA00022821"/>
    </source>
</evidence>
<proteinExistence type="predicted"/>
<dbReference type="SUPFAM" id="SSF54171">
    <property type="entry name" value="DNA-binding domain"/>
    <property type="match status" value="1"/>
</dbReference>
<evidence type="ECO:0000259" key="7">
    <source>
        <dbReference type="PROSITE" id="PS51032"/>
    </source>
</evidence>
<keyword evidence="2" id="KW-0611">Plant defense</keyword>
<dbReference type="Gene3D" id="3.30.730.10">
    <property type="entry name" value="AP2/ERF domain"/>
    <property type="match status" value="1"/>
</dbReference>
<dbReference type="PROSITE" id="PS51032">
    <property type="entry name" value="AP2_ERF"/>
    <property type="match status" value="1"/>
</dbReference>
<evidence type="ECO:0000256" key="3">
    <source>
        <dbReference type="ARBA" id="ARBA00023015"/>
    </source>
</evidence>
<comment type="caution">
    <text evidence="8">The sequence shown here is derived from an EMBL/GenBank/DDBJ whole genome shotgun (WGS) entry which is preliminary data.</text>
</comment>
<keyword evidence="3" id="KW-0805">Transcription regulation</keyword>
<gene>
    <name evidence="8" type="ORF">SSX86_003402</name>
</gene>
<evidence type="ECO:0000256" key="1">
    <source>
        <dbReference type="ARBA" id="ARBA00004123"/>
    </source>
</evidence>
<dbReference type="GO" id="GO:0003700">
    <property type="term" value="F:DNA-binding transcription factor activity"/>
    <property type="evidence" value="ECO:0007669"/>
    <property type="project" value="InterPro"/>
</dbReference>
<keyword evidence="5" id="KW-0804">Transcription</keyword>
<evidence type="ECO:0000313" key="8">
    <source>
        <dbReference type="EMBL" id="KAK9075083.1"/>
    </source>
</evidence>
<dbReference type="SMART" id="SM00380">
    <property type="entry name" value="AP2"/>
    <property type="match status" value="1"/>
</dbReference>
<dbReference type="EMBL" id="JBCNJP010000007">
    <property type="protein sequence ID" value="KAK9075083.1"/>
    <property type="molecule type" value="Genomic_DNA"/>
</dbReference>
<dbReference type="FunFam" id="3.30.730.10:FF:000001">
    <property type="entry name" value="Ethylene-responsive transcription factor 2"/>
    <property type="match status" value="1"/>
</dbReference>
<evidence type="ECO:0000313" key="9">
    <source>
        <dbReference type="Proteomes" id="UP001408789"/>
    </source>
</evidence>
<comment type="subcellular location">
    <subcellularLocation>
        <location evidence="1">Nucleus</location>
    </subcellularLocation>
</comment>
<dbReference type="Pfam" id="PF00847">
    <property type="entry name" value="AP2"/>
    <property type="match status" value="1"/>
</dbReference>
<dbReference type="GO" id="GO:0005634">
    <property type="term" value="C:nucleus"/>
    <property type="evidence" value="ECO:0007669"/>
    <property type="project" value="UniProtKB-SubCell"/>
</dbReference>
<dbReference type="GO" id="GO:0003677">
    <property type="term" value="F:DNA binding"/>
    <property type="evidence" value="ECO:0007669"/>
    <property type="project" value="UniProtKB-KW"/>
</dbReference>
<dbReference type="PANTHER" id="PTHR31190">
    <property type="entry name" value="DNA-BINDING DOMAIN"/>
    <property type="match status" value="1"/>
</dbReference>